<evidence type="ECO:0000256" key="1">
    <source>
        <dbReference type="ARBA" id="ARBA00022553"/>
    </source>
</evidence>
<keyword evidence="2" id="KW-0902">Two-component regulatory system</keyword>
<evidence type="ECO:0000256" key="5">
    <source>
        <dbReference type="ARBA" id="ARBA00023163"/>
    </source>
</evidence>
<evidence type="ECO:0000313" key="8">
    <source>
        <dbReference type="EMBL" id="HHJ81239.1"/>
    </source>
</evidence>
<dbReference type="EMBL" id="DRNF01000401">
    <property type="protein sequence ID" value="HHJ81239.1"/>
    <property type="molecule type" value="Genomic_DNA"/>
</dbReference>
<dbReference type="Gene3D" id="3.40.50.2300">
    <property type="match status" value="1"/>
</dbReference>
<dbReference type="AlphaFoldDB" id="A0A832J4L7"/>
<dbReference type="GO" id="GO:0000976">
    <property type="term" value="F:transcription cis-regulatory region binding"/>
    <property type="evidence" value="ECO:0007669"/>
    <property type="project" value="TreeGrafter"/>
</dbReference>
<dbReference type="PROSITE" id="PS50110">
    <property type="entry name" value="RESPONSE_REGULATORY"/>
    <property type="match status" value="1"/>
</dbReference>
<sequence length="201" mass="22873">MKEANMRVLIAEDDADSFELLAILLNSFGYEVIGVDNGDDAWEILQRPDRPMLAVLDWLMPGMSGVDICRQLRAQPCDNPTYVILLTSLTSEDKIVEGLDAGADDYITKPFDFYELNARIGVGQRVIDLQTSLSSRVKELEEALGHVNILQGILPICMHCHKIRDDKESWLRIEEYLEQHADVQFSHGICQQCLHEHYDKL</sequence>
<keyword evidence="3" id="KW-0805">Transcription regulation</keyword>
<comment type="caution">
    <text evidence="8">The sequence shown here is derived from an EMBL/GenBank/DDBJ whole genome shotgun (WGS) entry which is preliminary data.</text>
</comment>
<feature type="modified residue" description="4-aspartylphosphate" evidence="6">
    <location>
        <position position="57"/>
    </location>
</feature>
<dbReference type="SUPFAM" id="SSF52172">
    <property type="entry name" value="CheY-like"/>
    <property type="match status" value="1"/>
</dbReference>
<dbReference type="Pfam" id="PF00072">
    <property type="entry name" value="Response_reg"/>
    <property type="match status" value="1"/>
</dbReference>
<evidence type="ECO:0000259" key="7">
    <source>
        <dbReference type="PROSITE" id="PS50110"/>
    </source>
</evidence>
<dbReference type="PANTHER" id="PTHR48111">
    <property type="entry name" value="REGULATOR OF RPOS"/>
    <property type="match status" value="1"/>
</dbReference>
<dbReference type="GO" id="GO:0032993">
    <property type="term" value="C:protein-DNA complex"/>
    <property type="evidence" value="ECO:0007669"/>
    <property type="project" value="TreeGrafter"/>
</dbReference>
<reference evidence="8" key="1">
    <citation type="journal article" date="2020" name="mSystems">
        <title>Genome- and Community-Level Interaction Insights into Carbon Utilization and Element Cycling Functions of Hydrothermarchaeota in Hydrothermal Sediment.</title>
        <authorList>
            <person name="Zhou Z."/>
            <person name="Liu Y."/>
            <person name="Xu W."/>
            <person name="Pan J."/>
            <person name="Luo Z.H."/>
            <person name="Li M."/>
        </authorList>
    </citation>
    <scope>NUCLEOTIDE SEQUENCE [LARGE SCALE GENOMIC DNA]</scope>
    <source>
        <strain evidence="8">HyVt-505</strain>
    </source>
</reference>
<dbReference type="SMART" id="SM00448">
    <property type="entry name" value="REC"/>
    <property type="match status" value="1"/>
</dbReference>
<dbReference type="Proteomes" id="UP000885832">
    <property type="component" value="Unassembled WGS sequence"/>
</dbReference>
<feature type="domain" description="Response regulatory" evidence="7">
    <location>
        <begin position="7"/>
        <end position="124"/>
    </location>
</feature>
<keyword evidence="4" id="KW-0238">DNA-binding</keyword>
<accession>A0A832J4L7</accession>
<protein>
    <submittedName>
        <fullName evidence="8">Response regulator transcription factor</fullName>
    </submittedName>
</protein>
<evidence type="ECO:0000256" key="2">
    <source>
        <dbReference type="ARBA" id="ARBA00023012"/>
    </source>
</evidence>
<evidence type="ECO:0000256" key="6">
    <source>
        <dbReference type="PROSITE-ProRule" id="PRU00169"/>
    </source>
</evidence>
<evidence type="ECO:0000256" key="3">
    <source>
        <dbReference type="ARBA" id="ARBA00023015"/>
    </source>
</evidence>
<dbReference type="InterPro" id="IPR039420">
    <property type="entry name" value="WalR-like"/>
</dbReference>
<dbReference type="InterPro" id="IPR011006">
    <property type="entry name" value="CheY-like_superfamily"/>
</dbReference>
<proteinExistence type="predicted"/>
<keyword evidence="1 6" id="KW-0597">Phosphoprotein</keyword>
<dbReference type="InterPro" id="IPR001789">
    <property type="entry name" value="Sig_transdc_resp-reg_receiver"/>
</dbReference>
<evidence type="ECO:0000256" key="4">
    <source>
        <dbReference type="ARBA" id="ARBA00023125"/>
    </source>
</evidence>
<dbReference type="CDD" id="cd17574">
    <property type="entry name" value="REC_OmpR"/>
    <property type="match status" value="1"/>
</dbReference>
<dbReference type="GO" id="GO:0000156">
    <property type="term" value="F:phosphorelay response regulator activity"/>
    <property type="evidence" value="ECO:0007669"/>
    <property type="project" value="TreeGrafter"/>
</dbReference>
<keyword evidence="5" id="KW-0804">Transcription</keyword>
<gene>
    <name evidence="8" type="ORF">ENJ65_06355</name>
</gene>
<name>A0A832J4L7_9GAMM</name>
<dbReference type="GO" id="GO:0006355">
    <property type="term" value="P:regulation of DNA-templated transcription"/>
    <property type="evidence" value="ECO:0007669"/>
    <property type="project" value="TreeGrafter"/>
</dbReference>
<dbReference type="PANTHER" id="PTHR48111:SF4">
    <property type="entry name" value="DNA-BINDING DUAL TRANSCRIPTIONAL REGULATOR OMPR"/>
    <property type="match status" value="1"/>
</dbReference>
<dbReference type="GO" id="GO:0005829">
    <property type="term" value="C:cytosol"/>
    <property type="evidence" value="ECO:0007669"/>
    <property type="project" value="TreeGrafter"/>
</dbReference>
<organism evidence="8">
    <name type="scientific">Candidatus Tenderia electrophaga</name>
    <dbReference type="NCBI Taxonomy" id="1748243"/>
    <lineage>
        <taxon>Bacteria</taxon>
        <taxon>Pseudomonadati</taxon>
        <taxon>Pseudomonadota</taxon>
        <taxon>Gammaproteobacteria</taxon>
        <taxon>Candidatus Tenderiales</taxon>
        <taxon>Candidatus Tenderiaceae</taxon>
        <taxon>Candidatus Tenderia</taxon>
    </lineage>
</organism>